<evidence type="ECO:0000313" key="6">
    <source>
        <dbReference type="Proteomes" id="UP001500067"/>
    </source>
</evidence>
<evidence type="ECO:0000313" key="5">
    <source>
        <dbReference type="EMBL" id="GAA4469674.1"/>
    </source>
</evidence>
<dbReference type="InterPro" id="IPR014721">
    <property type="entry name" value="Ribsml_uS5_D2-typ_fold_subgr"/>
</dbReference>
<dbReference type="RefSeq" id="WP_345084911.1">
    <property type="nucleotide sequence ID" value="NZ_BAABFA010000024.1"/>
</dbReference>
<dbReference type="InterPro" id="IPR027417">
    <property type="entry name" value="P-loop_NTPase"/>
</dbReference>
<dbReference type="PANTHER" id="PTHR32039:SF7">
    <property type="entry name" value="COMPETENCE PROTEIN COMM"/>
    <property type="match status" value="1"/>
</dbReference>
<gene>
    <name evidence="5" type="ORF">GCM10023093_29540</name>
</gene>
<protein>
    <submittedName>
        <fullName evidence="5">YifB family Mg chelatase-like AAA ATPase</fullName>
    </submittedName>
</protein>
<proteinExistence type="inferred from homology"/>
<organism evidence="5 6">
    <name type="scientific">Nemorincola caseinilytica</name>
    <dbReference type="NCBI Taxonomy" id="2054315"/>
    <lineage>
        <taxon>Bacteria</taxon>
        <taxon>Pseudomonadati</taxon>
        <taxon>Bacteroidota</taxon>
        <taxon>Chitinophagia</taxon>
        <taxon>Chitinophagales</taxon>
        <taxon>Chitinophagaceae</taxon>
        <taxon>Nemorincola</taxon>
    </lineage>
</organism>
<comment type="caution">
    <text evidence="5">The sequence shown here is derived from an EMBL/GenBank/DDBJ whole genome shotgun (WGS) entry which is preliminary data.</text>
</comment>
<feature type="domain" description="AAA+ ATPase" evidence="4">
    <location>
        <begin position="214"/>
        <end position="397"/>
    </location>
</feature>
<dbReference type="InterPro" id="IPR003593">
    <property type="entry name" value="AAA+_ATPase"/>
</dbReference>
<evidence type="ECO:0000256" key="3">
    <source>
        <dbReference type="ARBA" id="ARBA00022840"/>
    </source>
</evidence>
<evidence type="ECO:0000256" key="1">
    <source>
        <dbReference type="ARBA" id="ARBA00006354"/>
    </source>
</evidence>
<dbReference type="InterPro" id="IPR020568">
    <property type="entry name" value="Ribosomal_Su5_D2-typ_SF"/>
</dbReference>
<evidence type="ECO:0000256" key="2">
    <source>
        <dbReference type="ARBA" id="ARBA00022741"/>
    </source>
</evidence>
<dbReference type="Proteomes" id="UP001500067">
    <property type="component" value="Unassembled WGS sequence"/>
</dbReference>
<dbReference type="Pfam" id="PF13541">
    <property type="entry name" value="ChlI"/>
    <property type="match status" value="1"/>
</dbReference>
<name>A0ABP8NQG9_9BACT</name>
<dbReference type="Pfam" id="PF01078">
    <property type="entry name" value="Mg_chelatase"/>
    <property type="match status" value="1"/>
</dbReference>
<accession>A0ABP8NQG9</accession>
<dbReference type="SUPFAM" id="SSF54211">
    <property type="entry name" value="Ribosomal protein S5 domain 2-like"/>
    <property type="match status" value="1"/>
</dbReference>
<dbReference type="Gene3D" id="3.40.50.300">
    <property type="entry name" value="P-loop containing nucleotide triphosphate hydrolases"/>
    <property type="match status" value="1"/>
</dbReference>
<evidence type="ECO:0000259" key="4">
    <source>
        <dbReference type="SMART" id="SM00382"/>
    </source>
</evidence>
<keyword evidence="3" id="KW-0067">ATP-binding</keyword>
<dbReference type="Pfam" id="PF13335">
    <property type="entry name" value="Mg_chelatase_C"/>
    <property type="match status" value="1"/>
</dbReference>
<dbReference type="InterPro" id="IPR001208">
    <property type="entry name" value="MCM_dom"/>
</dbReference>
<dbReference type="EMBL" id="BAABFA010000024">
    <property type="protein sequence ID" value="GAA4469674.1"/>
    <property type="molecule type" value="Genomic_DNA"/>
</dbReference>
<dbReference type="NCBIfam" id="TIGR00368">
    <property type="entry name" value="YifB family Mg chelatase-like AAA ATPase"/>
    <property type="match status" value="1"/>
</dbReference>
<keyword evidence="6" id="KW-1185">Reference proteome</keyword>
<dbReference type="InterPro" id="IPR000523">
    <property type="entry name" value="Mg_chelatse_chII-like_cat_dom"/>
</dbReference>
<dbReference type="Gene3D" id="3.30.230.10">
    <property type="match status" value="1"/>
</dbReference>
<dbReference type="PANTHER" id="PTHR32039">
    <property type="entry name" value="MAGNESIUM-CHELATASE SUBUNIT CHLI"/>
    <property type="match status" value="1"/>
</dbReference>
<dbReference type="PRINTS" id="PR01657">
    <property type="entry name" value="MCMFAMILY"/>
</dbReference>
<dbReference type="InterPro" id="IPR004482">
    <property type="entry name" value="Mg_chelat-rel"/>
</dbReference>
<keyword evidence="2" id="KW-0547">Nucleotide-binding</keyword>
<comment type="similarity">
    <text evidence="1">Belongs to the Mg-chelatase subunits D/I family. ComM subfamily.</text>
</comment>
<dbReference type="InterPro" id="IPR025158">
    <property type="entry name" value="Mg_chelat-rel_C"/>
</dbReference>
<dbReference type="SUPFAM" id="SSF52540">
    <property type="entry name" value="P-loop containing nucleoside triphosphate hydrolases"/>
    <property type="match status" value="1"/>
</dbReference>
<sequence>MLVKLFGSAVYGVDAITITVEVDTPGGPIGVYIVGLPDNAVKESTDRVISAIQNTGYDRPRGRIVINMAPADIKKAGAAYDLPIAMGILAATAQVPHPQLHEYVMMGELSLDGSVKPIKGALPIAIKTRAEKYKGLIVPKENAREAALVNNLEVYGVEHISEVIGFFRGDVELKPLKVNTREEFFDAQSHFELDFNDVKGQENVKRALEIAAAGGHNAILIGPPGAGKTMLAKRLPTILPPLTLHEALETTKIHSVAGKLPGNTSLVAQRPFRSPHHTISDVALVGGGGNPQPGEISLAHNGVLFLDELPEFKRTVLEVMRQPMEERRVSISRAKVSIDFPASFMLIASMNPCPCGFFNHPEKECTCSPIMVQRYLNKISGPLLDRIDLHVEVTPVPFSELSSQRTSEASDDVRARVINAREIQAKRYEDSPGTYANAQMSSKQLKEICTINTIGQNLLKTAMERLNLSARAYDRILKVSRTIADLADSPDIRPEHLAEAIQYRSLDREGWGG</sequence>
<dbReference type="SMART" id="SM00382">
    <property type="entry name" value="AAA"/>
    <property type="match status" value="1"/>
</dbReference>
<reference evidence="6" key="1">
    <citation type="journal article" date="2019" name="Int. J. Syst. Evol. Microbiol.">
        <title>The Global Catalogue of Microorganisms (GCM) 10K type strain sequencing project: providing services to taxonomists for standard genome sequencing and annotation.</title>
        <authorList>
            <consortium name="The Broad Institute Genomics Platform"/>
            <consortium name="The Broad Institute Genome Sequencing Center for Infectious Disease"/>
            <person name="Wu L."/>
            <person name="Ma J."/>
        </authorList>
    </citation>
    <scope>NUCLEOTIDE SEQUENCE [LARGE SCALE GENOMIC DNA]</scope>
    <source>
        <strain evidence="6">JCM 32105</strain>
    </source>
</reference>
<dbReference type="InterPro" id="IPR045006">
    <property type="entry name" value="CHLI-like"/>
</dbReference>